<keyword evidence="4 5" id="KW-0472">Membrane</keyword>
<feature type="transmembrane region" description="Helical" evidence="5">
    <location>
        <begin position="19"/>
        <end position="36"/>
    </location>
</feature>
<dbReference type="Gene3D" id="1.20.1250.20">
    <property type="entry name" value="MFS general substrate transporter like domains"/>
    <property type="match status" value="1"/>
</dbReference>
<feature type="transmembrane region" description="Helical" evidence="5">
    <location>
        <begin position="259"/>
        <end position="281"/>
    </location>
</feature>
<keyword evidence="3 5" id="KW-1133">Transmembrane helix</keyword>
<name>A0A182TFS3_9DIPT</name>
<feature type="transmembrane region" description="Helical" evidence="5">
    <location>
        <begin position="330"/>
        <end position="351"/>
    </location>
</feature>
<dbReference type="STRING" id="34690.A0A182TFS3"/>
<dbReference type="EnsemblMetazoa" id="AMEC001542-RA">
    <property type="protein sequence ID" value="AMEC001542-PA"/>
    <property type="gene ID" value="AMEC001542"/>
</dbReference>
<feature type="transmembrane region" description="Helical" evidence="5">
    <location>
        <begin position="86"/>
        <end position="105"/>
    </location>
</feature>
<feature type="transmembrane region" description="Helical" evidence="5">
    <location>
        <begin position="111"/>
        <end position="132"/>
    </location>
</feature>
<feature type="transmembrane region" description="Helical" evidence="5">
    <location>
        <begin position="144"/>
        <end position="164"/>
    </location>
</feature>
<evidence type="ECO:0000313" key="7">
    <source>
        <dbReference type="EnsemblMetazoa" id="AMEC001542-PA"/>
    </source>
</evidence>
<dbReference type="AlphaFoldDB" id="A0A182TFS3"/>
<feature type="transmembrane region" description="Helical" evidence="5">
    <location>
        <begin position="56"/>
        <end position="79"/>
    </location>
</feature>
<reference evidence="8" key="1">
    <citation type="submission" date="2014-01" db="EMBL/GenBank/DDBJ databases">
        <title>The Genome Sequence of Anopheles melas CM1001059_A (V2).</title>
        <authorList>
            <consortium name="The Broad Institute Genomics Platform"/>
            <person name="Neafsey D.E."/>
            <person name="Besansky N."/>
            <person name="Howell P."/>
            <person name="Walton C."/>
            <person name="Young S.K."/>
            <person name="Zeng Q."/>
            <person name="Gargeya S."/>
            <person name="Fitzgerald M."/>
            <person name="Haas B."/>
            <person name="Abouelleil A."/>
            <person name="Allen A.W."/>
            <person name="Alvarado L."/>
            <person name="Arachchi H.M."/>
            <person name="Berlin A.M."/>
            <person name="Chapman S.B."/>
            <person name="Gainer-Dewar J."/>
            <person name="Goldberg J."/>
            <person name="Griggs A."/>
            <person name="Gujja S."/>
            <person name="Hansen M."/>
            <person name="Howarth C."/>
            <person name="Imamovic A."/>
            <person name="Ireland A."/>
            <person name="Larimer J."/>
            <person name="McCowan C."/>
            <person name="Murphy C."/>
            <person name="Pearson M."/>
            <person name="Poon T.W."/>
            <person name="Priest M."/>
            <person name="Roberts A."/>
            <person name="Saif S."/>
            <person name="Shea T."/>
            <person name="Sisk P."/>
            <person name="Sykes S."/>
            <person name="Wortman J."/>
            <person name="Nusbaum C."/>
            <person name="Birren B."/>
        </authorList>
    </citation>
    <scope>NUCLEOTIDE SEQUENCE [LARGE SCALE GENOMIC DNA]</scope>
    <source>
        <strain evidence="8">CM1001059</strain>
    </source>
</reference>
<dbReference type="PROSITE" id="PS50850">
    <property type="entry name" value="MFS"/>
    <property type="match status" value="1"/>
</dbReference>
<dbReference type="GO" id="GO:0022857">
    <property type="term" value="F:transmembrane transporter activity"/>
    <property type="evidence" value="ECO:0007669"/>
    <property type="project" value="InterPro"/>
</dbReference>
<feature type="domain" description="Major facilitator superfamily (MFS) profile" evidence="6">
    <location>
        <begin position="1"/>
        <end position="451"/>
    </location>
</feature>
<evidence type="ECO:0000313" key="8">
    <source>
        <dbReference type="Proteomes" id="UP000075902"/>
    </source>
</evidence>
<feature type="transmembrane region" description="Helical" evidence="5">
    <location>
        <begin position="363"/>
        <end position="383"/>
    </location>
</feature>
<reference evidence="7" key="2">
    <citation type="submission" date="2020-05" db="UniProtKB">
        <authorList>
            <consortium name="EnsemblMetazoa"/>
        </authorList>
    </citation>
    <scope>IDENTIFICATION</scope>
    <source>
        <strain evidence="7">CM1001059</strain>
    </source>
</reference>
<dbReference type="PROSITE" id="PS00216">
    <property type="entry name" value="SUGAR_TRANSPORT_1"/>
    <property type="match status" value="1"/>
</dbReference>
<feature type="transmembrane region" description="Helical" evidence="5">
    <location>
        <begin position="395"/>
        <end position="420"/>
    </location>
</feature>
<feature type="transmembrane region" description="Helical" evidence="5">
    <location>
        <begin position="301"/>
        <end position="323"/>
    </location>
</feature>
<dbReference type="InterPro" id="IPR036259">
    <property type="entry name" value="MFS_trans_sf"/>
</dbReference>
<evidence type="ECO:0000256" key="2">
    <source>
        <dbReference type="ARBA" id="ARBA00022692"/>
    </source>
</evidence>
<dbReference type="PANTHER" id="PTHR23529">
    <property type="entry name" value="GH19118P-RELATED"/>
    <property type="match status" value="1"/>
</dbReference>
<proteinExistence type="predicted"/>
<dbReference type="GO" id="GO:0016020">
    <property type="term" value="C:membrane"/>
    <property type="evidence" value="ECO:0007669"/>
    <property type="project" value="UniProtKB-SubCell"/>
</dbReference>
<dbReference type="PANTHER" id="PTHR23529:SF2">
    <property type="entry name" value="GH19118P-RELATED"/>
    <property type="match status" value="1"/>
</dbReference>
<dbReference type="InterPro" id="IPR005828">
    <property type="entry name" value="MFS_sugar_transport-like"/>
</dbReference>
<evidence type="ECO:0000256" key="5">
    <source>
        <dbReference type="SAM" id="Phobius"/>
    </source>
</evidence>
<evidence type="ECO:0000259" key="6">
    <source>
        <dbReference type="PROSITE" id="PS50850"/>
    </source>
</evidence>
<dbReference type="Pfam" id="PF00083">
    <property type="entry name" value="Sugar_tr"/>
    <property type="match status" value="1"/>
</dbReference>
<dbReference type="SUPFAM" id="SSF103473">
    <property type="entry name" value="MFS general substrate transporter"/>
    <property type="match status" value="1"/>
</dbReference>
<comment type="subcellular location">
    <subcellularLocation>
        <location evidence="1">Membrane</location>
        <topology evidence="1">Multi-pass membrane protein</topology>
    </subcellularLocation>
</comment>
<keyword evidence="8" id="KW-1185">Reference proteome</keyword>
<protein>
    <recommendedName>
        <fullName evidence="6">Major facilitator superfamily (MFS) profile domain-containing protein</fullName>
    </recommendedName>
</protein>
<dbReference type="InterPro" id="IPR005829">
    <property type="entry name" value="Sugar_transporter_CS"/>
</dbReference>
<feature type="transmembrane region" description="Helical" evidence="5">
    <location>
        <begin position="426"/>
        <end position="445"/>
    </location>
</feature>
<evidence type="ECO:0000256" key="4">
    <source>
        <dbReference type="ARBA" id="ARBA00023136"/>
    </source>
</evidence>
<evidence type="ECO:0000256" key="3">
    <source>
        <dbReference type="ARBA" id="ARBA00022989"/>
    </source>
</evidence>
<keyword evidence="2 5" id="KW-0812">Transmembrane</keyword>
<dbReference type="VEuPathDB" id="VectorBase:AMEC001542"/>
<evidence type="ECO:0000256" key="1">
    <source>
        <dbReference type="ARBA" id="ARBA00004141"/>
    </source>
</evidence>
<accession>A0A182TFS3</accession>
<dbReference type="Proteomes" id="UP000075902">
    <property type="component" value="Unassembled WGS sequence"/>
</dbReference>
<dbReference type="InterPro" id="IPR020846">
    <property type="entry name" value="MFS_dom"/>
</dbReference>
<feature type="transmembrane region" description="Helical" evidence="5">
    <location>
        <begin position="176"/>
        <end position="198"/>
    </location>
</feature>
<sequence length="483" mass="52818">MGCTEWVELNQKNKPQSNAIATGVLTLLATGMYHAATLYDPGYRNEEWAYSRSDTAVLVTLMLFHIAAIVGSLAGWILIERYAKKQINFVTMSFVIVGCTVSIAVPHSLIAVAFARSLMGVAHGLAYLLVLVHGGEIVIKELRGVIMAAINFCVISGALIGGIVNPVDLQSLTAHQFLGIIGLTYMLLAFFLNLMLCYESPVFLLQRNHDAEALRSMLKLRNESTESWEIRNEMTEFKTMLSEDATTSRSIFMDGNLRPLALVALGKVASVLSFNYAVNTVKANVIDEVLDSSATTTTTDIRLSIVILMSIRMVVGMGAMFAVDVLGRRALQLVSICSTGLVLVAMGVVYLATDSITPDIGMALFVACEVGASLGLTFIPDVLCSEAFNTKKKALSIAVVQVLEQILHLIVFGVVYWWDFAVYDRYGVTLLVAGLPMLGIGYVLYRKLPETSKMSIRQARIEFYKREGIVFGGSKNSVEVLYD</sequence>
<organism evidence="7 8">
    <name type="scientific">Anopheles melas</name>
    <dbReference type="NCBI Taxonomy" id="34690"/>
    <lineage>
        <taxon>Eukaryota</taxon>
        <taxon>Metazoa</taxon>
        <taxon>Ecdysozoa</taxon>
        <taxon>Arthropoda</taxon>
        <taxon>Hexapoda</taxon>
        <taxon>Insecta</taxon>
        <taxon>Pterygota</taxon>
        <taxon>Neoptera</taxon>
        <taxon>Endopterygota</taxon>
        <taxon>Diptera</taxon>
        <taxon>Nematocera</taxon>
        <taxon>Culicoidea</taxon>
        <taxon>Culicidae</taxon>
        <taxon>Anophelinae</taxon>
        <taxon>Anopheles</taxon>
    </lineage>
</organism>